<comment type="caution">
    <text evidence="1">The sequence shown here is derived from an EMBL/GenBank/DDBJ whole genome shotgun (WGS) entry which is preliminary data.</text>
</comment>
<keyword evidence="2" id="KW-1185">Reference proteome</keyword>
<evidence type="ECO:0000313" key="1">
    <source>
        <dbReference type="EMBL" id="KAI0033735.1"/>
    </source>
</evidence>
<evidence type="ECO:0000313" key="2">
    <source>
        <dbReference type="Proteomes" id="UP000814128"/>
    </source>
</evidence>
<proteinExistence type="predicted"/>
<organism evidence="1 2">
    <name type="scientific">Vararia minispora EC-137</name>
    <dbReference type="NCBI Taxonomy" id="1314806"/>
    <lineage>
        <taxon>Eukaryota</taxon>
        <taxon>Fungi</taxon>
        <taxon>Dikarya</taxon>
        <taxon>Basidiomycota</taxon>
        <taxon>Agaricomycotina</taxon>
        <taxon>Agaricomycetes</taxon>
        <taxon>Russulales</taxon>
        <taxon>Lachnocladiaceae</taxon>
        <taxon>Vararia</taxon>
    </lineage>
</organism>
<reference evidence="1" key="2">
    <citation type="journal article" date="2022" name="New Phytol.">
        <title>Evolutionary transition to the ectomycorrhizal habit in the genomes of a hyperdiverse lineage of mushroom-forming fungi.</title>
        <authorList>
            <person name="Looney B."/>
            <person name="Miyauchi S."/>
            <person name="Morin E."/>
            <person name="Drula E."/>
            <person name="Courty P.E."/>
            <person name="Kohler A."/>
            <person name="Kuo A."/>
            <person name="LaButti K."/>
            <person name="Pangilinan J."/>
            <person name="Lipzen A."/>
            <person name="Riley R."/>
            <person name="Andreopoulos W."/>
            <person name="He G."/>
            <person name="Johnson J."/>
            <person name="Nolan M."/>
            <person name="Tritt A."/>
            <person name="Barry K.W."/>
            <person name="Grigoriev I.V."/>
            <person name="Nagy L.G."/>
            <person name="Hibbett D."/>
            <person name="Henrissat B."/>
            <person name="Matheny P.B."/>
            <person name="Labbe J."/>
            <person name="Martin F.M."/>
        </authorList>
    </citation>
    <scope>NUCLEOTIDE SEQUENCE</scope>
    <source>
        <strain evidence="1">EC-137</strain>
    </source>
</reference>
<dbReference type="Proteomes" id="UP000814128">
    <property type="component" value="Unassembled WGS sequence"/>
</dbReference>
<accession>A0ACB8QQA7</accession>
<protein>
    <submittedName>
        <fullName evidence="1">Uncharacterized protein</fullName>
    </submittedName>
</protein>
<reference evidence="1" key="1">
    <citation type="submission" date="2021-02" db="EMBL/GenBank/DDBJ databases">
        <authorList>
            <consortium name="DOE Joint Genome Institute"/>
            <person name="Ahrendt S."/>
            <person name="Looney B.P."/>
            <person name="Miyauchi S."/>
            <person name="Morin E."/>
            <person name="Drula E."/>
            <person name="Courty P.E."/>
            <person name="Chicoki N."/>
            <person name="Fauchery L."/>
            <person name="Kohler A."/>
            <person name="Kuo A."/>
            <person name="Labutti K."/>
            <person name="Pangilinan J."/>
            <person name="Lipzen A."/>
            <person name="Riley R."/>
            <person name="Andreopoulos W."/>
            <person name="He G."/>
            <person name="Johnson J."/>
            <person name="Barry K.W."/>
            <person name="Grigoriev I.V."/>
            <person name="Nagy L."/>
            <person name="Hibbett D."/>
            <person name="Henrissat B."/>
            <person name="Matheny P.B."/>
            <person name="Labbe J."/>
            <person name="Martin F."/>
        </authorList>
    </citation>
    <scope>NUCLEOTIDE SEQUENCE</scope>
    <source>
        <strain evidence="1">EC-137</strain>
    </source>
</reference>
<gene>
    <name evidence="1" type="ORF">K488DRAFT_69682</name>
</gene>
<sequence length="410" mass="45602">MSPSHQPAQRAYRNDIIGAHRDTGWDPTPSLQRRYSMPGSYSRWTTSDGPTSPAPTADTLRAAFISQEAPQKEPAPSSPERSASPDPFEAGSYTPLACRHKYPLMSRGKEIATLTIFSRANRTEARPLLCDGDYVTGRVSIPGDGMSRIRRIEVVSKGEQFRQFIPGRATPVSEVHRWMEPEDILKNPLSPAVHHGKIPWNFVLPVTLVSQPPSLREGPDTPTRQFFSWSSQKGYCELSVIVIRRPRLARNVAHHIFQMTRERPVMWDEQTSDTIRVKGALFGEPVSFECSLVAPVTFPARLRSAIPITLTVCSASESAIDFVAASPSTLIEVGMFKVIAHGEEPLRTNTKIGTAFWQQSCEPVALLADATHPTRYSIQLRGDIAIIPGMQSEVRQIFGRPAPIQGWQWL</sequence>
<name>A0ACB8QQA7_9AGAM</name>
<dbReference type="EMBL" id="MU273513">
    <property type="protein sequence ID" value="KAI0033735.1"/>
    <property type="molecule type" value="Genomic_DNA"/>
</dbReference>